<dbReference type="VEuPathDB" id="FungiDB:H310_12161"/>
<dbReference type="SUPFAM" id="SSF50978">
    <property type="entry name" value="WD40 repeat-like"/>
    <property type="match status" value="1"/>
</dbReference>
<comment type="caution">
    <text evidence="4">The sequence shown here is derived from an EMBL/GenBank/DDBJ whole genome shotgun (WGS) entry which is preliminary data.</text>
</comment>
<dbReference type="PANTHER" id="PTHR44324">
    <property type="entry name" value="WD40 REPEAT DOMAIN 95"/>
    <property type="match status" value="1"/>
</dbReference>
<dbReference type="PANTHER" id="PTHR44324:SF4">
    <property type="entry name" value="WD40 REPEAT DOMAIN 95"/>
    <property type="match status" value="1"/>
</dbReference>
<evidence type="ECO:0000256" key="3">
    <source>
        <dbReference type="SAM" id="MobiDB-lite"/>
    </source>
</evidence>
<organism evidence="4 5">
    <name type="scientific">Aphanomyces invadans</name>
    <dbReference type="NCBI Taxonomy" id="157072"/>
    <lineage>
        <taxon>Eukaryota</taxon>
        <taxon>Sar</taxon>
        <taxon>Stramenopiles</taxon>
        <taxon>Oomycota</taxon>
        <taxon>Saprolegniomycetes</taxon>
        <taxon>Saprolegniales</taxon>
        <taxon>Verrucalvaceae</taxon>
        <taxon>Aphanomyces</taxon>
    </lineage>
</organism>
<keyword evidence="2" id="KW-0106">Calcium</keyword>
<feature type="region of interest" description="Disordered" evidence="3">
    <location>
        <begin position="532"/>
        <end position="563"/>
    </location>
</feature>
<dbReference type="AlphaFoldDB" id="A0A3R6YU77"/>
<keyword evidence="1" id="KW-0677">Repeat</keyword>
<name>A0A3R6YU77_9STRA</name>
<evidence type="ECO:0000313" key="5">
    <source>
        <dbReference type="Proteomes" id="UP000285060"/>
    </source>
</evidence>
<protein>
    <submittedName>
        <fullName evidence="4">Uncharacterized protein</fullName>
    </submittedName>
</protein>
<sequence>MMVLSTDDVKRLKNKFVRPLSVDEFVFIMIKCLHDHIHNEVCLEFVMSVIELYETIDVNGDGSLEWDEFAGYGLPRHAEEAIVAQSTIKLYSPLVFKGGAANSIQPMVADRTYIQQVAILAGRQALAYFEHGSDVVHIYLFGHDRDAEPRFASTIRLHTAYQAHKVLCIEDIATRSSLAISSLLTMGCITLWDVTRLYNPIPLQRIDLTVPQETLTWVPSHQLLLVATTQSTYKKASKKQHPFAFVTAFDIATLERVPLDVGIKHVTSLCVVKRSTRTAVALGSMDGTITVHDMAKESQQRRHDIVVDAHEKGVKALAYSVKFGYLASIGHYSFAEESTMEVLVWHFDDGDNATSTVRLDRALSGHHAASVEFHDCALVREREDFLFVDFNATFNVILAATYHRLILWDLATGDVRKTYELHVIYHGRPAHSITAVCLDDRERKLIVGDDVGQVLVVNVVNGNLMKELDPHAQAVRVMVFAGDEAGEVVRWTLSYSAVVESGLSVRHSNNTDDNDDGDDASAETTFVTAVPAARPSTAKRNSTPTLAPAVASAAPANPGRHTHVDVTWDTMSKSIRTAKLSTIAAPPQSVGSDVQWQVDGGAITKLARAICTEDKLTIFTCVATGKIQAWSVDGNDQGTLDYFATRRQPANLMRTALMSVVDVVLHDIGKLNHVTRSTHARKKRTIHTVDSIMERSISMPALPPKAAASIKPDKPIKVKVPSKHLLPPLDLRQEMADLALLKQQEAATNSPDADNPSTLSVLSYHLKLAHAWQQ</sequence>
<dbReference type="Proteomes" id="UP000285060">
    <property type="component" value="Unassembled WGS sequence"/>
</dbReference>
<accession>A0A3R6YU77</accession>
<dbReference type="EMBL" id="QUSY01001254">
    <property type="protein sequence ID" value="RHY25571.1"/>
    <property type="molecule type" value="Genomic_DNA"/>
</dbReference>
<keyword evidence="5" id="KW-1185">Reference proteome</keyword>
<gene>
    <name evidence="4" type="ORF">DYB32_008225</name>
</gene>
<feature type="compositionally biased region" description="Low complexity" evidence="3">
    <location>
        <begin position="544"/>
        <end position="558"/>
    </location>
</feature>
<reference evidence="4 5" key="1">
    <citation type="submission" date="2018-08" db="EMBL/GenBank/DDBJ databases">
        <title>Aphanomyces genome sequencing and annotation.</title>
        <authorList>
            <person name="Minardi D."/>
            <person name="Oidtmann B."/>
            <person name="Van Der Giezen M."/>
            <person name="Studholme D.J."/>
        </authorList>
    </citation>
    <scope>NUCLEOTIDE SEQUENCE [LARGE SCALE GENOMIC DNA]</scope>
    <source>
        <strain evidence="4 5">NJM0002</strain>
    </source>
</reference>
<dbReference type="PROSITE" id="PS00018">
    <property type="entry name" value="EF_HAND_1"/>
    <property type="match status" value="1"/>
</dbReference>
<dbReference type="InterPro" id="IPR015943">
    <property type="entry name" value="WD40/YVTN_repeat-like_dom_sf"/>
</dbReference>
<dbReference type="InterPro" id="IPR011992">
    <property type="entry name" value="EF-hand-dom_pair"/>
</dbReference>
<evidence type="ECO:0000256" key="2">
    <source>
        <dbReference type="ARBA" id="ARBA00022837"/>
    </source>
</evidence>
<proteinExistence type="predicted"/>
<dbReference type="InterPro" id="IPR036322">
    <property type="entry name" value="WD40_repeat_dom_sf"/>
</dbReference>
<evidence type="ECO:0000313" key="4">
    <source>
        <dbReference type="EMBL" id="RHY25571.1"/>
    </source>
</evidence>
<dbReference type="InterPro" id="IPR051242">
    <property type="entry name" value="WD-EF-hand_domain"/>
</dbReference>
<dbReference type="SUPFAM" id="SSF47473">
    <property type="entry name" value="EF-hand"/>
    <property type="match status" value="1"/>
</dbReference>
<dbReference type="InterPro" id="IPR018247">
    <property type="entry name" value="EF_Hand_1_Ca_BS"/>
</dbReference>
<evidence type="ECO:0000256" key="1">
    <source>
        <dbReference type="ARBA" id="ARBA00022737"/>
    </source>
</evidence>
<dbReference type="Gene3D" id="2.130.10.10">
    <property type="entry name" value="YVTN repeat-like/Quinoprotein amine dehydrogenase"/>
    <property type="match status" value="2"/>
</dbReference>